<accession>A0A4Q7YDP1</accession>
<dbReference type="Proteomes" id="UP000292958">
    <property type="component" value="Unassembled WGS sequence"/>
</dbReference>
<evidence type="ECO:0000313" key="1">
    <source>
        <dbReference type="EMBL" id="RZU35210.1"/>
    </source>
</evidence>
<evidence type="ECO:0000313" key="2">
    <source>
        <dbReference type="Proteomes" id="UP000292958"/>
    </source>
</evidence>
<organism evidence="1 2">
    <name type="scientific">Edaphobacter modestus</name>
    <dbReference type="NCBI Taxonomy" id="388466"/>
    <lineage>
        <taxon>Bacteria</taxon>
        <taxon>Pseudomonadati</taxon>
        <taxon>Acidobacteriota</taxon>
        <taxon>Terriglobia</taxon>
        <taxon>Terriglobales</taxon>
        <taxon>Acidobacteriaceae</taxon>
        <taxon>Edaphobacter</taxon>
    </lineage>
</organism>
<dbReference type="NCBIfam" id="NF002614">
    <property type="entry name" value="PRK02265.1"/>
    <property type="match status" value="1"/>
</dbReference>
<comment type="caution">
    <text evidence="1">The sequence shown here is derived from an EMBL/GenBank/DDBJ whole genome shotgun (WGS) entry which is preliminary data.</text>
</comment>
<keyword evidence="2" id="KW-1185">Reference proteome</keyword>
<gene>
    <name evidence="1" type="ORF">BDD14_5970</name>
</gene>
<dbReference type="Pfam" id="PF06314">
    <property type="entry name" value="ADC"/>
    <property type="match status" value="1"/>
</dbReference>
<dbReference type="SUPFAM" id="SSF160104">
    <property type="entry name" value="Acetoacetate decarboxylase-like"/>
    <property type="match status" value="1"/>
</dbReference>
<sequence>MNGINSDITKPRNGLTKKDILEGAFAMPFGNPAYPPGPDRFFDRPALTVQYRTDLDKARALVPEPLVLEDPTVSLTFLFMVAPGLGDYYEVSQSMPVSLNGERLSFRPSMYASNVAAILNGREIWGLPKKFGSPLLTVQNDTLVGTLEYSGSLVARATMGYKYREMDLEEARKSLSIPGVVLKIIPHVDGKPRILELVRFEYGDLVLKEAWTGPGALELFHHALAPLAELPVREIVSVTHTICDITLRYGKVVCDYLS</sequence>
<reference evidence="1 2" key="1">
    <citation type="submission" date="2019-02" db="EMBL/GenBank/DDBJ databases">
        <title>Genomic Encyclopedia of Archaeal and Bacterial Type Strains, Phase II (KMG-II): from individual species to whole genera.</title>
        <authorList>
            <person name="Goeker M."/>
        </authorList>
    </citation>
    <scope>NUCLEOTIDE SEQUENCE [LARGE SCALE GENOMIC DNA]</scope>
    <source>
        <strain evidence="1 2">DSM 18101</strain>
    </source>
</reference>
<proteinExistence type="predicted"/>
<dbReference type="InterPro" id="IPR010451">
    <property type="entry name" value="Acetoacetate_decarboxylase"/>
</dbReference>
<dbReference type="EMBL" id="SHKW01000003">
    <property type="protein sequence ID" value="RZU35210.1"/>
    <property type="molecule type" value="Genomic_DNA"/>
</dbReference>
<dbReference type="AlphaFoldDB" id="A0A4Q7YDP1"/>
<protein>
    <submittedName>
        <fullName evidence="1">Acetoacetate decarboxylase</fullName>
    </submittedName>
</protein>
<dbReference type="InterPro" id="IPR023375">
    <property type="entry name" value="ADC_dom_sf"/>
</dbReference>
<name>A0A4Q7YDP1_9BACT</name>
<dbReference type="OrthoDB" id="834556at2"/>
<dbReference type="GO" id="GO:0016829">
    <property type="term" value="F:lyase activity"/>
    <property type="evidence" value="ECO:0007669"/>
    <property type="project" value="InterPro"/>
</dbReference>
<dbReference type="RefSeq" id="WP_130424450.1">
    <property type="nucleotide sequence ID" value="NZ_SHKW01000003.1"/>
</dbReference>
<dbReference type="Gene3D" id="2.40.400.10">
    <property type="entry name" value="Acetoacetate decarboxylase-like"/>
    <property type="match status" value="1"/>
</dbReference>